<organism evidence="1 2">
    <name type="scientific">Eumeta variegata</name>
    <name type="common">Bagworm moth</name>
    <name type="synonym">Eumeta japonica</name>
    <dbReference type="NCBI Taxonomy" id="151549"/>
    <lineage>
        <taxon>Eukaryota</taxon>
        <taxon>Metazoa</taxon>
        <taxon>Ecdysozoa</taxon>
        <taxon>Arthropoda</taxon>
        <taxon>Hexapoda</taxon>
        <taxon>Insecta</taxon>
        <taxon>Pterygota</taxon>
        <taxon>Neoptera</taxon>
        <taxon>Endopterygota</taxon>
        <taxon>Lepidoptera</taxon>
        <taxon>Glossata</taxon>
        <taxon>Ditrysia</taxon>
        <taxon>Tineoidea</taxon>
        <taxon>Psychidae</taxon>
        <taxon>Oiketicinae</taxon>
        <taxon>Eumeta</taxon>
    </lineage>
</organism>
<proteinExistence type="predicted"/>
<evidence type="ECO:0000313" key="1">
    <source>
        <dbReference type="EMBL" id="GBP01145.1"/>
    </source>
</evidence>
<dbReference type="Proteomes" id="UP000299102">
    <property type="component" value="Unassembled WGS sequence"/>
</dbReference>
<gene>
    <name evidence="1" type="ORF">EVAR_71910_1</name>
</gene>
<reference evidence="1 2" key="1">
    <citation type="journal article" date="2019" name="Commun. Biol.">
        <title>The bagworm genome reveals a unique fibroin gene that provides high tensile strength.</title>
        <authorList>
            <person name="Kono N."/>
            <person name="Nakamura H."/>
            <person name="Ohtoshi R."/>
            <person name="Tomita M."/>
            <person name="Numata K."/>
            <person name="Arakawa K."/>
        </authorList>
    </citation>
    <scope>NUCLEOTIDE SEQUENCE [LARGE SCALE GENOMIC DNA]</scope>
</reference>
<accession>A0A4C1SGC9</accession>
<comment type="caution">
    <text evidence="1">The sequence shown here is derived from an EMBL/GenBank/DDBJ whole genome shotgun (WGS) entry which is preliminary data.</text>
</comment>
<name>A0A4C1SGC9_EUMVA</name>
<sequence length="92" mass="9673">MLQSPALPEGTAGILLCVTNGISVRTRYNYSRSWRHHETRPLQMAAASASEVAAVGDGGTVGPGLSVTGSCNFCIVSGIYETRNGSSFLPRD</sequence>
<keyword evidence="2" id="KW-1185">Reference proteome</keyword>
<dbReference type="AlphaFoldDB" id="A0A4C1SGC9"/>
<dbReference type="EMBL" id="BGZK01006876">
    <property type="protein sequence ID" value="GBP01145.1"/>
    <property type="molecule type" value="Genomic_DNA"/>
</dbReference>
<protein>
    <submittedName>
        <fullName evidence="1">Uncharacterized protein</fullName>
    </submittedName>
</protein>
<evidence type="ECO:0000313" key="2">
    <source>
        <dbReference type="Proteomes" id="UP000299102"/>
    </source>
</evidence>